<dbReference type="EMBL" id="JAMDGY010000016">
    <property type="protein sequence ID" value="MDD0990120.1"/>
    <property type="molecule type" value="Genomic_DNA"/>
</dbReference>
<feature type="domain" description="Baseplate J-like central" evidence="1">
    <location>
        <begin position="131"/>
        <end position="203"/>
    </location>
</feature>
<evidence type="ECO:0000313" key="3">
    <source>
        <dbReference type="Proteomes" id="UP001148203"/>
    </source>
</evidence>
<dbReference type="PANTHER" id="PTHR35862:SF1">
    <property type="entry name" value="FELS-2 PROPHAGE PROTEIN"/>
    <property type="match status" value="1"/>
</dbReference>
<evidence type="ECO:0000259" key="1">
    <source>
        <dbReference type="Pfam" id="PF26078"/>
    </source>
</evidence>
<dbReference type="InterPro" id="IPR058531">
    <property type="entry name" value="Baseplate_J_M"/>
</dbReference>
<dbReference type="RefSeq" id="WP_273908749.1">
    <property type="nucleotide sequence ID" value="NZ_JAMDGX010000001.1"/>
</dbReference>
<reference evidence="2 3" key="1">
    <citation type="submission" date="2022-05" db="EMBL/GenBank/DDBJ databases">
        <title>Novel Pseudomonas spp. Isolated from a Rainbow Trout Aquaculture Facility.</title>
        <authorList>
            <person name="Testerman T."/>
            <person name="Graf J."/>
        </authorList>
    </citation>
    <scope>NUCLEOTIDE SEQUENCE [LARGE SCALE GENOMIC DNA]</scope>
    <source>
        <strain evidence="2 3">ID681</strain>
    </source>
</reference>
<dbReference type="Proteomes" id="UP001148203">
    <property type="component" value="Unassembled WGS sequence"/>
</dbReference>
<sequence>MSIVDLSALPAPQVLEDLDFEELFQADLATFRSHLGENWNAALESDPVIKLLEVGAYRKLLNRARVNDAAKALLLAYAQGADLDQLAANVRLKRLVVQAANPAAVPPIGEVLEADDALRERVQLVYEGLTTAGPRNSYILHARNASGQVADATAESPLPAVVVVTVLGLEGEGVAPPALLAEVDRYLSDDDIRPVADRLVVQAAEVLRYRIDAVLHMSGTGPENEATLAECQRRLAAWINPRRRLGVEVARSAIDAQLHIAGVSRVELPGWVDIRPGKSQAAWCTGIDLKRGG</sequence>
<comment type="caution">
    <text evidence="2">The sequence shown here is derived from an EMBL/GenBank/DDBJ whole genome shotgun (WGS) entry which is preliminary data.</text>
</comment>
<protein>
    <submittedName>
        <fullName evidence="2">Baseplate J/gp47 family protein</fullName>
    </submittedName>
</protein>
<dbReference type="PANTHER" id="PTHR35862">
    <property type="entry name" value="FELS-2 PROPHAGE PROTEIN"/>
    <property type="match status" value="1"/>
</dbReference>
<dbReference type="InterPro" id="IPR014507">
    <property type="entry name" value="Baseplate_assembly_J_pred"/>
</dbReference>
<dbReference type="Pfam" id="PF26078">
    <property type="entry name" value="Baseplate_J_M"/>
    <property type="match status" value="1"/>
</dbReference>
<dbReference type="PIRSF" id="PIRSF020481">
    <property type="entry name" value="BAP"/>
    <property type="match status" value="1"/>
</dbReference>
<proteinExistence type="predicted"/>
<accession>A0ABT5NPN6</accession>
<dbReference type="InterPro" id="IPR052726">
    <property type="entry name" value="Phage_Baseplate_Hub"/>
</dbReference>
<keyword evidence="3" id="KW-1185">Reference proteome</keyword>
<evidence type="ECO:0000313" key="2">
    <source>
        <dbReference type="EMBL" id="MDD0990120.1"/>
    </source>
</evidence>
<gene>
    <name evidence="2" type="ORF">M5G11_06165</name>
</gene>
<organism evidence="2 3">
    <name type="scientific">Pseudomonas fontis</name>
    <dbReference type="NCBI Taxonomy" id="2942633"/>
    <lineage>
        <taxon>Bacteria</taxon>
        <taxon>Pseudomonadati</taxon>
        <taxon>Pseudomonadota</taxon>
        <taxon>Gammaproteobacteria</taxon>
        <taxon>Pseudomonadales</taxon>
        <taxon>Pseudomonadaceae</taxon>
        <taxon>Pseudomonas</taxon>
    </lineage>
</organism>
<name>A0ABT5NPN6_9PSED</name>